<dbReference type="GO" id="GO:0005886">
    <property type="term" value="C:plasma membrane"/>
    <property type="evidence" value="ECO:0007669"/>
    <property type="project" value="TreeGrafter"/>
</dbReference>
<proteinExistence type="inferred from homology"/>
<dbReference type="Gene3D" id="3.40.50.720">
    <property type="entry name" value="NAD(P)-binding Rossmann-like Domain"/>
    <property type="match status" value="2"/>
</dbReference>
<organism evidence="6 7">
    <name type="scientific">Tenacibaculum finnmarkense genomovar ulcerans</name>
    <dbReference type="NCBI Taxonomy" id="2781388"/>
    <lineage>
        <taxon>Bacteria</taxon>
        <taxon>Pseudomonadati</taxon>
        <taxon>Bacteroidota</taxon>
        <taxon>Flavobacteriia</taxon>
        <taxon>Flavobacteriales</taxon>
        <taxon>Flavobacteriaceae</taxon>
        <taxon>Tenacibaculum</taxon>
        <taxon>Tenacibaculum finnmarkense</taxon>
    </lineage>
</organism>
<evidence type="ECO:0000256" key="3">
    <source>
        <dbReference type="ARBA" id="ARBA00023002"/>
    </source>
</evidence>
<dbReference type="Pfam" id="PF01262">
    <property type="entry name" value="AlaDh_PNT_C"/>
    <property type="match status" value="1"/>
</dbReference>
<dbReference type="GO" id="GO:0000286">
    <property type="term" value="F:alanine dehydrogenase activity"/>
    <property type="evidence" value="ECO:0007669"/>
    <property type="project" value="UniProtKB-EC"/>
</dbReference>
<comment type="similarity">
    <text evidence="1">Belongs to the AlaDH/PNT family.</text>
</comment>
<reference evidence="6 7" key="1">
    <citation type="submission" date="2017-11" db="EMBL/GenBank/DDBJ databases">
        <authorList>
            <person name="Duchaud E."/>
        </authorList>
    </citation>
    <scope>NUCLEOTIDE SEQUENCE [LARGE SCALE GENOMIC DNA]</scope>
    <source>
        <strain evidence="6 7">TNO010</strain>
    </source>
</reference>
<dbReference type="SMART" id="SM01002">
    <property type="entry name" value="AlaDh_PNT_C"/>
    <property type="match status" value="1"/>
</dbReference>
<feature type="domain" description="Alanine dehydrogenase/pyridine nucleotide transhydrogenase N-terminal" evidence="5">
    <location>
        <begin position="31"/>
        <end position="164"/>
    </location>
</feature>
<evidence type="ECO:0000256" key="1">
    <source>
        <dbReference type="ARBA" id="ARBA00005689"/>
    </source>
</evidence>
<protein>
    <recommendedName>
        <fullName evidence="2">alanine dehydrogenase</fullName>
        <ecNumber evidence="2">1.4.1.1</ecNumber>
    </recommendedName>
</protein>
<evidence type="ECO:0000313" key="6">
    <source>
        <dbReference type="EMBL" id="SOS58426.1"/>
    </source>
</evidence>
<accession>A0A2I2LDQ0</accession>
<dbReference type="EMBL" id="OENE01000004">
    <property type="protein sequence ID" value="SOS58426.1"/>
    <property type="molecule type" value="Genomic_DNA"/>
</dbReference>
<feature type="domain" description="Alanine dehydrogenase/pyridine nucleotide transhydrogenase NAD(H)-binding" evidence="4">
    <location>
        <begin position="176"/>
        <end position="323"/>
    </location>
</feature>
<dbReference type="CDD" id="cd05305">
    <property type="entry name" value="L-AlaDH"/>
    <property type="match status" value="1"/>
</dbReference>
<dbReference type="InterPro" id="IPR007698">
    <property type="entry name" value="AlaDH/PNT_NAD(H)-bd"/>
</dbReference>
<sequence>MSLISPFTKEQLMPQPEMLEIKKQKGELFIGVPKETHFEEKRICLTPDAVAALVCQGHRVVIETGAGDGANYSDHLYAEAGAKISYNIKEAFSCAIVLKVAPPSLDEIKMLHPQAILISTLQLKTRTKKYFEALSKKRITAIAFDYMKDEQGLHPILKSLSEIAGIASIHIAAELMTTSNGGNGLLLGNISGVPPTNVVILGAGTVGEFATRSAIGLGARIKVFDNSISKLRHLQHSVQSPIYTSTIQPKSLQKALMRCDVVIAALRGKDRSPIIATESMVEKMKDGAVIVDVSIDRGGCFETSKITTHSKPTFTKHGVIHYCVPNIPSRYARTASVSISNIFMPYLLSIAEEGGFENATRYNKSLRNSMYFYHGIATNKTVSDWFDLPYRDINLLIL</sequence>
<dbReference type="AlphaFoldDB" id="A0A2I2LDQ0"/>
<name>A0A2I2LDQ0_9FLAO</name>
<dbReference type="Pfam" id="PF05222">
    <property type="entry name" value="AlaDh_PNT_N"/>
    <property type="match status" value="1"/>
</dbReference>
<dbReference type="InterPro" id="IPR008141">
    <property type="entry name" value="Ala_DH"/>
</dbReference>
<dbReference type="InterPro" id="IPR007886">
    <property type="entry name" value="AlaDH/PNT_N"/>
</dbReference>
<dbReference type="PANTHER" id="PTHR42795:SF1">
    <property type="entry name" value="ALANINE DEHYDROGENASE"/>
    <property type="match status" value="1"/>
</dbReference>
<gene>
    <name evidence="6" type="ORF">TNO010_120232</name>
</gene>
<evidence type="ECO:0000313" key="7">
    <source>
        <dbReference type="Proteomes" id="UP000490060"/>
    </source>
</evidence>
<dbReference type="RefSeq" id="WP_058884837.1">
    <property type="nucleotide sequence ID" value="NZ_JAFMUG010000002.1"/>
</dbReference>
<evidence type="ECO:0000259" key="4">
    <source>
        <dbReference type="SMART" id="SM01002"/>
    </source>
</evidence>
<dbReference type="SUPFAM" id="SSF52283">
    <property type="entry name" value="Formate/glycerate dehydrogenase catalytic domain-like"/>
    <property type="match status" value="1"/>
</dbReference>
<dbReference type="Proteomes" id="UP000490060">
    <property type="component" value="Unassembled WGS sequence"/>
</dbReference>
<dbReference type="EC" id="1.4.1.1" evidence="2"/>
<dbReference type="SMART" id="SM01003">
    <property type="entry name" value="AlaDh_PNT_N"/>
    <property type="match status" value="1"/>
</dbReference>
<dbReference type="InterPro" id="IPR036291">
    <property type="entry name" value="NAD(P)-bd_dom_sf"/>
</dbReference>
<evidence type="ECO:0000259" key="5">
    <source>
        <dbReference type="SMART" id="SM01003"/>
    </source>
</evidence>
<keyword evidence="3" id="KW-0560">Oxidoreductase</keyword>
<dbReference type="PANTHER" id="PTHR42795">
    <property type="entry name" value="ALANINE DEHYDROGENASE"/>
    <property type="match status" value="1"/>
</dbReference>
<dbReference type="SUPFAM" id="SSF51735">
    <property type="entry name" value="NAD(P)-binding Rossmann-fold domains"/>
    <property type="match status" value="1"/>
</dbReference>
<dbReference type="GO" id="GO:0042853">
    <property type="term" value="P:L-alanine catabolic process"/>
    <property type="evidence" value="ECO:0007669"/>
    <property type="project" value="InterPro"/>
</dbReference>
<dbReference type="GeneID" id="86818621"/>
<evidence type="ECO:0000256" key="2">
    <source>
        <dbReference type="ARBA" id="ARBA00012897"/>
    </source>
</evidence>